<dbReference type="STRING" id="51351.M4DBN6"/>
<keyword evidence="3" id="KW-1185">Reference proteome</keyword>
<sequence>MDAKNRDDMRRKRANLKLRESGVGRKHKRPHREEQDPNSYAKLPIRQVLAVSLYLKLLFQLSFLSLNSRSQLSETSAALAKNTFGLNLKPENESVYEIEGDNDDQIMEELPSEDKLSRTGKRHGSLDGSGLDFSQREEDSPLKKNLEHLQFGKQSISGPLIFKSGKIDEILQRNESNIRQAVRKSHIKMGK</sequence>
<dbReference type="InParanoid" id="M4DBN6"/>
<protein>
    <submittedName>
        <fullName evidence="2">Uncharacterized protein</fullName>
    </submittedName>
</protein>
<name>M4DBN6_BRACM</name>
<dbReference type="Proteomes" id="UP000011750">
    <property type="component" value="Chromosome A01"/>
</dbReference>
<accession>M4DBN6</accession>
<feature type="region of interest" description="Disordered" evidence="1">
    <location>
        <begin position="1"/>
        <end position="38"/>
    </location>
</feature>
<dbReference type="eggNOG" id="KOG0600">
    <property type="taxonomic scope" value="Eukaryota"/>
</dbReference>
<dbReference type="HOGENOM" id="CLU_1423375_0_0_1"/>
<evidence type="ECO:0000256" key="1">
    <source>
        <dbReference type="SAM" id="MobiDB-lite"/>
    </source>
</evidence>
<feature type="region of interest" description="Disordered" evidence="1">
    <location>
        <begin position="112"/>
        <end position="139"/>
    </location>
</feature>
<proteinExistence type="predicted"/>
<reference evidence="2 3" key="1">
    <citation type="journal article" date="2011" name="Nat. Genet.">
        <title>The genome of the mesopolyploid crop species Brassica rapa.</title>
        <authorList>
            <consortium name="Brassica rapa Genome Sequencing Project Consortium"/>
            <person name="Wang X."/>
            <person name="Wang H."/>
            <person name="Wang J."/>
            <person name="Sun R."/>
            <person name="Wu J."/>
            <person name="Liu S."/>
            <person name="Bai Y."/>
            <person name="Mun J.H."/>
            <person name="Bancroft I."/>
            <person name="Cheng F."/>
            <person name="Huang S."/>
            <person name="Li X."/>
            <person name="Hua W."/>
            <person name="Wang J."/>
            <person name="Wang X."/>
            <person name="Freeling M."/>
            <person name="Pires J.C."/>
            <person name="Paterson A.H."/>
            <person name="Chalhoub B."/>
            <person name="Wang B."/>
            <person name="Hayward A."/>
            <person name="Sharpe A.G."/>
            <person name="Park B.S."/>
            <person name="Weisshaar B."/>
            <person name="Liu B."/>
            <person name="Li B."/>
            <person name="Liu B."/>
            <person name="Tong C."/>
            <person name="Song C."/>
            <person name="Duran C."/>
            <person name="Peng C."/>
            <person name="Geng C."/>
            <person name="Koh C."/>
            <person name="Lin C."/>
            <person name="Edwards D."/>
            <person name="Mu D."/>
            <person name="Shen D."/>
            <person name="Soumpourou E."/>
            <person name="Li F."/>
            <person name="Fraser F."/>
            <person name="Conant G."/>
            <person name="Lassalle G."/>
            <person name="King G.J."/>
            <person name="Bonnema G."/>
            <person name="Tang H."/>
            <person name="Wang H."/>
            <person name="Belcram H."/>
            <person name="Zhou H."/>
            <person name="Hirakawa H."/>
            <person name="Abe H."/>
            <person name="Guo H."/>
            <person name="Wang H."/>
            <person name="Jin H."/>
            <person name="Parkin I.A."/>
            <person name="Batley J."/>
            <person name="Kim J.S."/>
            <person name="Just J."/>
            <person name="Li J."/>
            <person name="Xu J."/>
            <person name="Deng J."/>
            <person name="Kim J.A."/>
            <person name="Li J."/>
            <person name="Yu J."/>
            <person name="Meng J."/>
            <person name="Wang J."/>
            <person name="Min J."/>
            <person name="Poulain J."/>
            <person name="Wang J."/>
            <person name="Hatakeyama K."/>
            <person name="Wu K."/>
            <person name="Wang L."/>
            <person name="Fang L."/>
            <person name="Trick M."/>
            <person name="Links M.G."/>
            <person name="Zhao M."/>
            <person name="Jin M."/>
            <person name="Ramchiary N."/>
            <person name="Drou N."/>
            <person name="Berkman P.J."/>
            <person name="Cai Q."/>
            <person name="Huang Q."/>
            <person name="Li R."/>
            <person name="Tabata S."/>
            <person name="Cheng S."/>
            <person name="Zhang S."/>
            <person name="Zhang S."/>
            <person name="Huang S."/>
            <person name="Sato S."/>
            <person name="Sun S."/>
            <person name="Kwon S.J."/>
            <person name="Choi S.R."/>
            <person name="Lee T.H."/>
            <person name="Fan W."/>
            <person name="Zhao X."/>
            <person name="Tan X."/>
            <person name="Xu X."/>
            <person name="Wang Y."/>
            <person name="Qiu Y."/>
            <person name="Yin Y."/>
            <person name="Li Y."/>
            <person name="Du Y."/>
            <person name="Liao Y."/>
            <person name="Lim Y."/>
            <person name="Narusaka Y."/>
            <person name="Wang Y."/>
            <person name="Wang Z."/>
            <person name="Li Z."/>
            <person name="Wang Z."/>
            <person name="Xiong Z."/>
            <person name="Zhang Z."/>
        </authorList>
    </citation>
    <scope>NUCLEOTIDE SEQUENCE [LARGE SCALE GENOMIC DNA]</scope>
    <source>
        <strain evidence="2 3">cv. Chiifu-401-42</strain>
    </source>
</reference>
<reference evidence="2 3" key="2">
    <citation type="journal article" date="2018" name="Hortic Res">
        <title>Improved Brassica rapa reference genome by single-molecule sequencing and chromosome conformation capture technologies.</title>
        <authorList>
            <person name="Zhang L."/>
            <person name="Cai X."/>
            <person name="Wu J."/>
            <person name="Liu M."/>
            <person name="Grob S."/>
            <person name="Cheng F."/>
            <person name="Liang J."/>
            <person name="Cai C."/>
            <person name="Liu Z."/>
            <person name="Liu B."/>
            <person name="Wang F."/>
            <person name="Li S."/>
            <person name="Liu F."/>
            <person name="Li X."/>
            <person name="Cheng L."/>
            <person name="Yang W."/>
            <person name="Li M.H."/>
            <person name="Grossniklaus U."/>
            <person name="Zheng H."/>
            <person name="Wang X."/>
        </authorList>
    </citation>
    <scope>NUCLEOTIDE SEQUENCE [LARGE SCALE GENOMIC DNA]</scope>
    <source>
        <strain evidence="2 3">cv. Chiifu-401-42</strain>
    </source>
</reference>
<evidence type="ECO:0000313" key="2">
    <source>
        <dbReference type="EnsemblPlants" id="Bra013896.1-P"/>
    </source>
</evidence>
<feature type="compositionally biased region" description="Basic and acidic residues" evidence="1">
    <location>
        <begin position="1"/>
        <end position="10"/>
    </location>
</feature>
<dbReference type="Gramene" id="Bra013896.1">
    <property type="protein sequence ID" value="Bra013896.1-P"/>
    <property type="gene ID" value="Bra013896"/>
</dbReference>
<dbReference type="AlphaFoldDB" id="M4DBN6"/>
<reference evidence="2" key="3">
    <citation type="submission" date="2023-03" db="UniProtKB">
        <authorList>
            <consortium name="EnsemblPlants"/>
        </authorList>
    </citation>
    <scope>IDENTIFICATION</scope>
    <source>
        <strain evidence="2">cv. Chiifu-401-42</strain>
    </source>
</reference>
<dbReference type="EnsemblPlants" id="Bra013896.1">
    <property type="protein sequence ID" value="Bra013896.1-P"/>
    <property type="gene ID" value="Bra013896"/>
</dbReference>
<evidence type="ECO:0000313" key="3">
    <source>
        <dbReference type="Proteomes" id="UP000011750"/>
    </source>
</evidence>
<organism evidence="2 3">
    <name type="scientific">Brassica campestris</name>
    <name type="common">Field mustard</name>
    <dbReference type="NCBI Taxonomy" id="3711"/>
    <lineage>
        <taxon>Eukaryota</taxon>
        <taxon>Viridiplantae</taxon>
        <taxon>Streptophyta</taxon>
        <taxon>Embryophyta</taxon>
        <taxon>Tracheophyta</taxon>
        <taxon>Spermatophyta</taxon>
        <taxon>Magnoliopsida</taxon>
        <taxon>eudicotyledons</taxon>
        <taxon>Gunneridae</taxon>
        <taxon>Pentapetalae</taxon>
        <taxon>rosids</taxon>
        <taxon>malvids</taxon>
        <taxon>Brassicales</taxon>
        <taxon>Brassicaceae</taxon>
        <taxon>Brassiceae</taxon>
        <taxon>Brassica</taxon>
    </lineage>
</organism>